<reference evidence="1 2" key="1">
    <citation type="submission" date="2013-09" db="EMBL/GenBank/DDBJ databases">
        <authorList>
            <person name="Zeng Z."/>
            <person name="Chen C."/>
        </authorList>
    </citation>
    <scope>NUCLEOTIDE SEQUENCE [LARGE SCALE GENOMIC DNA]</scope>
    <source>
        <strain evidence="1 2">WB 3.3-2</strain>
    </source>
</reference>
<dbReference type="STRING" id="1121895.GCA_000378485_01312"/>
<sequence>MSFDTRMRIFLLLDYNEYYGHDKSFEDAEELIKDIPSGALLNYIAGFNVNLYLNENNDDSGKIQFLLVSNLLDKCAKESRDKWVEVVKKQHDNGHAPIMFWNYSNLLFYNLIFKKCNILQTRDITSEEAQKIFDAYLIINSIANNKINVENFEVKIASDDNKMEEITIPHFMYQKDYSSSLDFANQITRGVMLFEFLESTPKYTDLVKEYYTSKKISGYLKMFKNILILFQEIRVEELQRFQLINLQKYVTNNEIDLDYIQTLCINNSIANYAEDESFGTLRTKFLYQYNKYEYLILDVNFLIDQLYKAQVFSFNTFLKSKGSKIEFLSEKAKYFMEEIYLPKVIKNCFPHYTNYFGNQCIDSNKEELCDVYIREDNKVGLFEFKDVLLNATVKNSGKKQTVFDEFDKKFIKNEKSKPKGITQLLNAIEDIEANSILFDKDLPQQKLIIYPVLLYTDQSFGVEGNNKIYREKFSLELQKLNLKNIEVKEITFINLNFFELRESYFAQKVMNFFDILDSYHLHCTHAESELTPFEVFSRFYMNEHVSQDLKFSSLDDEILKKIIATK</sequence>
<name>A0A0A2M1B1_9FLAO</name>
<accession>A0A0A2M1B1</accession>
<keyword evidence="2" id="KW-1185">Reference proteome</keyword>
<dbReference type="RefSeq" id="WP_020212448.1">
    <property type="nucleotide sequence ID" value="NZ_JRLX01000022.1"/>
</dbReference>
<dbReference type="EMBL" id="JRLX01000022">
    <property type="protein sequence ID" value="KGO85406.1"/>
    <property type="molecule type" value="Genomic_DNA"/>
</dbReference>
<organism evidence="1 2">
    <name type="scientific">Flavobacterium rivuli WB 3.3-2 = DSM 21788</name>
    <dbReference type="NCBI Taxonomy" id="1121895"/>
    <lineage>
        <taxon>Bacteria</taxon>
        <taxon>Pseudomonadati</taxon>
        <taxon>Bacteroidota</taxon>
        <taxon>Flavobacteriia</taxon>
        <taxon>Flavobacteriales</taxon>
        <taxon>Flavobacteriaceae</taxon>
        <taxon>Flavobacterium</taxon>
    </lineage>
</organism>
<proteinExistence type="predicted"/>
<comment type="caution">
    <text evidence="1">The sequence shown here is derived from an EMBL/GenBank/DDBJ whole genome shotgun (WGS) entry which is preliminary data.</text>
</comment>
<dbReference type="Proteomes" id="UP000030152">
    <property type="component" value="Unassembled WGS sequence"/>
</dbReference>
<evidence type="ECO:0000313" key="2">
    <source>
        <dbReference type="Proteomes" id="UP000030152"/>
    </source>
</evidence>
<dbReference type="AlphaFoldDB" id="A0A0A2M1B1"/>
<dbReference type="eggNOG" id="ENOG50332ES">
    <property type="taxonomic scope" value="Bacteria"/>
</dbReference>
<gene>
    <name evidence="1" type="ORF">Q765_16165</name>
</gene>
<dbReference type="OrthoDB" id="1275259at2"/>
<evidence type="ECO:0000313" key="1">
    <source>
        <dbReference type="EMBL" id="KGO85406.1"/>
    </source>
</evidence>
<protein>
    <submittedName>
        <fullName evidence="1">Uncharacterized protein</fullName>
    </submittedName>
</protein>